<accession>A0ABU2DRV6</accession>
<dbReference type="NCBIfam" id="TIGR01613">
    <property type="entry name" value="primase_Cterm"/>
    <property type="match status" value="1"/>
</dbReference>
<evidence type="ECO:0000256" key="2">
    <source>
        <dbReference type="ARBA" id="ARBA00022840"/>
    </source>
</evidence>
<evidence type="ECO:0000313" key="4">
    <source>
        <dbReference type="EMBL" id="MDR8019237.1"/>
    </source>
</evidence>
<dbReference type="Pfam" id="PF08706">
    <property type="entry name" value="D5_N"/>
    <property type="match status" value="1"/>
</dbReference>
<gene>
    <name evidence="4" type="ORF">RIL96_06625</name>
</gene>
<dbReference type="InterPro" id="IPR006500">
    <property type="entry name" value="Helicase_put_C_phage/plasmid"/>
</dbReference>
<dbReference type="Proteomes" id="UP001251870">
    <property type="component" value="Unassembled WGS sequence"/>
</dbReference>
<dbReference type="InterPro" id="IPR027417">
    <property type="entry name" value="P-loop_NTPase"/>
</dbReference>
<sequence>MAANDDNQIDDDDFNSFATRLTPLHEVGYLTIEKAMGSDDFADEMAETAKLGRSVHKQAGLYLFDEVNRGIAKENARRNSPAMKESALLAAGWVKAPGGGYLPFRGAAGDPLPLGQALKAAGVKIKELAQIDKLDEAMTIQILTELETIIKIDHTGQGRADKAALAVYEPETGLYRADEVVIENLIQRVNPSINGRELASAVSRLRASAPLKAKTRVVRYIPVNNGVFDHTEQELLEFSADFVFLNKCPVDYDPHAESPVIIQPDGTRWEFDEWLGELATDIETGEELEGVRELLWEVLSAVVRPGVRFNKAAFLFSRKGNNGKGTFCDVARSLKGERGHTSIPLSEFEKPFSLTPLMEADAVITDENPVGAFARDLSKFKTVVTGDVFTLERKHKDGYEARFDGMMIQCINDLPKTKDKSESLARRQLFIPFKNHFGGDGVERKYIKSDYLQRPDVLRYVLRRCLQMTHTEFSNPPACRELMAEAQEANNHVVAFFNEKHEEFAWERVPVIFAYDVFKKWYRDTNPGGEPMSRATFAQELLACADGHPEWRPLSGKVRVTQDMQRYEPLIHRLGLSKDPDGTSSRWGFAAGSHSVAHPQQYTGAIERVVARYSDDDTKPGAGAVKLAAAEAPSAEGVWD</sequence>
<proteinExistence type="predicted"/>
<dbReference type="Pfam" id="PF03288">
    <property type="entry name" value="Pox_D5"/>
    <property type="match status" value="1"/>
</dbReference>
<dbReference type="PROSITE" id="PS51206">
    <property type="entry name" value="SF3_HELICASE_1"/>
    <property type="match status" value="1"/>
</dbReference>
<keyword evidence="1" id="KW-0547">Nucleotide-binding</keyword>
<dbReference type="InterPro" id="IPR014015">
    <property type="entry name" value="Helicase_SF3_DNA-vir"/>
</dbReference>
<dbReference type="InterPro" id="IPR004968">
    <property type="entry name" value="DNA_primase/NTPase_C"/>
</dbReference>
<evidence type="ECO:0000256" key="1">
    <source>
        <dbReference type="ARBA" id="ARBA00022741"/>
    </source>
</evidence>
<dbReference type="SUPFAM" id="SSF52540">
    <property type="entry name" value="P-loop containing nucleoside triphosphate hydrolases"/>
    <property type="match status" value="1"/>
</dbReference>
<dbReference type="RefSeq" id="WP_310548227.1">
    <property type="nucleotide sequence ID" value="NZ_JAVKGR010000006.1"/>
</dbReference>
<keyword evidence="2" id="KW-0067">ATP-binding</keyword>
<evidence type="ECO:0000259" key="3">
    <source>
        <dbReference type="PROSITE" id="PS51206"/>
    </source>
</evidence>
<protein>
    <submittedName>
        <fullName evidence="4">Phage/plasmid primase, P4 family</fullName>
    </submittedName>
</protein>
<name>A0ABU2DRV6_9MICC</name>
<comment type="caution">
    <text evidence="4">The sequence shown here is derived from an EMBL/GenBank/DDBJ whole genome shotgun (WGS) entry which is preliminary data.</text>
</comment>
<keyword evidence="5" id="KW-1185">Reference proteome</keyword>
<organism evidence="4 5">
    <name type="scientific">Nesterenkonia aerolata</name>
    <dbReference type="NCBI Taxonomy" id="3074079"/>
    <lineage>
        <taxon>Bacteria</taxon>
        <taxon>Bacillati</taxon>
        <taxon>Actinomycetota</taxon>
        <taxon>Actinomycetes</taxon>
        <taxon>Micrococcales</taxon>
        <taxon>Micrococcaceae</taxon>
        <taxon>Nesterenkonia</taxon>
    </lineage>
</organism>
<evidence type="ECO:0000313" key="5">
    <source>
        <dbReference type="Proteomes" id="UP001251870"/>
    </source>
</evidence>
<dbReference type="InterPro" id="IPR014818">
    <property type="entry name" value="Phage/plasmid_primase_P4_C"/>
</dbReference>
<dbReference type="Pfam" id="PF19263">
    <property type="entry name" value="DUF5906"/>
    <property type="match status" value="1"/>
</dbReference>
<dbReference type="Gene3D" id="3.40.50.300">
    <property type="entry name" value="P-loop containing nucleotide triphosphate hydrolases"/>
    <property type="match status" value="1"/>
</dbReference>
<dbReference type="InterPro" id="IPR045455">
    <property type="entry name" value="NrS-1_pol-like_helicase"/>
</dbReference>
<feature type="domain" description="SF3 helicase" evidence="3">
    <location>
        <begin position="290"/>
        <end position="446"/>
    </location>
</feature>
<reference evidence="4 5" key="1">
    <citation type="submission" date="2023-09" db="EMBL/GenBank/DDBJ databases">
        <title>Description of three actinobacteria isolated from air of manufacturing shop in a pharmaceutical factory.</title>
        <authorList>
            <person name="Zhang D.-F."/>
        </authorList>
    </citation>
    <scope>NUCLEOTIDE SEQUENCE [LARGE SCALE GENOMIC DNA]</scope>
    <source>
        <strain evidence="4 5">LY-0111</strain>
    </source>
</reference>
<dbReference type="SMART" id="SM00885">
    <property type="entry name" value="D5_N"/>
    <property type="match status" value="1"/>
</dbReference>
<dbReference type="EMBL" id="JAVKGR010000006">
    <property type="protein sequence ID" value="MDR8019237.1"/>
    <property type="molecule type" value="Genomic_DNA"/>
</dbReference>